<dbReference type="Gene3D" id="2.40.160.50">
    <property type="entry name" value="membrane protein fhac: a member of the omp85/tpsb transporter family"/>
    <property type="match status" value="1"/>
</dbReference>
<dbReference type="Pfam" id="PF03865">
    <property type="entry name" value="ShlB"/>
    <property type="match status" value="1"/>
</dbReference>
<dbReference type="InterPro" id="IPR005565">
    <property type="entry name" value="Hemolysn_activator_HlyB_C"/>
</dbReference>
<protein>
    <submittedName>
        <fullName evidence="7">Hemolysin activation/secretion protein</fullName>
    </submittedName>
</protein>
<dbReference type="Gene3D" id="3.10.20.310">
    <property type="entry name" value="membrane protein fhac"/>
    <property type="match status" value="1"/>
</dbReference>
<evidence type="ECO:0000313" key="7">
    <source>
        <dbReference type="EMBL" id="TDP13265.1"/>
    </source>
</evidence>
<dbReference type="PANTHER" id="PTHR34597:SF1">
    <property type="entry name" value="HEME_HEMOPEXIN TRANSPORTER PROTEIN HUXB"/>
    <property type="match status" value="1"/>
</dbReference>
<organism evidence="7 8">
    <name type="scientific">Roseateles asaccharophilus</name>
    <dbReference type="NCBI Taxonomy" id="582607"/>
    <lineage>
        <taxon>Bacteria</taxon>
        <taxon>Pseudomonadati</taxon>
        <taxon>Pseudomonadota</taxon>
        <taxon>Betaproteobacteria</taxon>
        <taxon>Burkholderiales</taxon>
        <taxon>Sphaerotilaceae</taxon>
        <taxon>Roseateles</taxon>
    </lineage>
</organism>
<dbReference type="Pfam" id="PF08479">
    <property type="entry name" value="POTRA_2"/>
    <property type="match status" value="1"/>
</dbReference>
<accession>A0A4R6NE03</accession>
<keyword evidence="1" id="KW-0472">Membrane</keyword>
<dbReference type="InterPro" id="IPR013686">
    <property type="entry name" value="Polypept-transport_assoc_ShlB"/>
</dbReference>
<evidence type="ECO:0000256" key="2">
    <source>
        <dbReference type="ARBA" id="ARBA00022692"/>
    </source>
</evidence>
<dbReference type="InterPro" id="IPR051544">
    <property type="entry name" value="TPS_OM_transporter"/>
</dbReference>
<keyword evidence="1" id="KW-1134">Transmembrane beta strand</keyword>
<dbReference type="EMBL" id="SNXE01000001">
    <property type="protein sequence ID" value="TDP13265.1"/>
    <property type="molecule type" value="Genomic_DNA"/>
</dbReference>
<proteinExistence type="predicted"/>
<feature type="signal peptide" evidence="4">
    <location>
        <begin position="1"/>
        <end position="35"/>
    </location>
</feature>
<dbReference type="PANTHER" id="PTHR34597">
    <property type="entry name" value="SLR1661 PROTEIN"/>
    <property type="match status" value="1"/>
</dbReference>
<evidence type="ECO:0000256" key="4">
    <source>
        <dbReference type="SAM" id="SignalP"/>
    </source>
</evidence>
<dbReference type="GO" id="GO:0008320">
    <property type="term" value="F:protein transmembrane transporter activity"/>
    <property type="evidence" value="ECO:0007669"/>
    <property type="project" value="TreeGrafter"/>
</dbReference>
<feature type="chain" id="PRO_5020951272" evidence="4">
    <location>
        <begin position="36"/>
        <end position="587"/>
    </location>
</feature>
<gene>
    <name evidence="7" type="ORF">DFR39_101740</name>
</gene>
<dbReference type="AlphaFoldDB" id="A0A4R6NE03"/>
<keyword evidence="3" id="KW-0998">Cell outer membrane</keyword>
<dbReference type="Proteomes" id="UP000295357">
    <property type="component" value="Unassembled WGS sequence"/>
</dbReference>
<evidence type="ECO:0000259" key="5">
    <source>
        <dbReference type="Pfam" id="PF03865"/>
    </source>
</evidence>
<keyword evidence="8" id="KW-1185">Reference proteome</keyword>
<name>A0A4R6NE03_9BURK</name>
<dbReference type="GO" id="GO:0046819">
    <property type="term" value="P:protein secretion by the type V secretion system"/>
    <property type="evidence" value="ECO:0007669"/>
    <property type="project" value="TreeGrafter"/>
</dbReference>
<evidence type="ECO:0000259" key="6">
    <source>
        <dbReference type="Pfam" id="PF08479"/>
    </source>
</evidence>
<feature type="domain" description="Polypeptide-transport-associated ShlB-type" evidence="6">
    <location>
        <begin position="82"/>
        <end position="156"/>
    </location>
</feature>
<sequence>MGKNKKSLSRAVGARKRNWAPAVLPAMMWALSAQAAPDAGQLLNEQQRLEQSAPRLPAPSAPAVQLPSLDAVAAQPGLRARIERVRFTGADGLVEEASLQALVADARGRTLSHAQLLQLAGRVSQALQAAGYPLARAYLPRQDLSEGELEIAVLPGRLQSGAERIKVLNAEPALAAWLAAIADAALPPGPVRSEQLERALLLINDVPGVQARASLEKGKEAGSSRMLVRADSSRRWDAQLGLDSFGNRYTGEWRSSAQAQLYRPLAADDVLSASLSHARGNDQLALGYGLGLNPQGLRAQLNTSLLRYELGGDSAPLGLSGTAGSLSAGLSYPLLRARGANLWGSVELERKSMNDKALGQEIRARRIVKASATLSGNLVAPQLGQLAQHEMSLGLAGGQLKLNNAADSLVDALSARTAGGFSKLFWRASRVQSFEAAPDWSLFLGASGQQGGRNLDSSEKFILGGPAGVRGQAMGEASGDSGWLMNLELRRDFSLAQGLRAQALGFVDHGRIQLHTRPWTGALSATQSNGYALSGAGLGLNLYGERWTLRSAYARALGDNPGLSPKGLNADGRSGRNHLWVQAALRF</sequence>
<keyword evidence="4" id="KW-0732">Signal</keyword>
<dbReference type="GO" id="GO:0098046">
    <property type="term" value="C:type V protein secretion system complex"/>
    <property type="evidence" value="ECO:0007669"/>
    <property type="project" value="TreeGrafter"/>
</dbReference>
<evidence type="ECO:0000313" key="8">
    <source>
        <dbReference type="Proteomes" id="UP000295357"/>
    </source>
</evidence>
<feature type="domain" description="Haemolysin activator HlyB C-terminal" evidence="5">
    <location>
        <begin position="222"/>
        <end position="541"/>
    </location>
</feature>
<comment type="caution">
    <text evidence="7">The sequence shown here is derived from an EMBL/GenBank/DDBJ whole genome shotgun (WGS) entry which is preliminary data.</text>
</comment>
<reference evidence="7 8" key="1">
    <citation type="submission" date="2019-03" db="EMBL/GenBank/DDBJ databases">
        <title>Genomic Encyclopedia of Type Strains, Phase IV (KMG-IV): sequencing the most valuable type-strain genomes for metagenomic binning, comparative biology and taxonomic classification.</title>
        <authorList>
            <person name="Goeker M."/>
        </authorList>
    </citation>
    <scope>NUCLEOTIDE SEQUENCE [LARGE SCALE GENOMIC DNA]</scope>
    <source>
        <strain evidence="7 8">DSM 25082</strain>
    </source>
</reference>
<evidence type="ECO:0000256" key="1">
    <source>
        <dbReference type="ARBA" id="ARBA00022452"/>
    </source>
</evidence>
<keyword evidence="2" id="KW-0812">Transmembrane</keyword>
<evidence type="ECO:0000256" key="3">
    <source>
        <dbReference type="ARBA" id="ARBA00023237"/>
    </source>
</evidence>